<proteinExistence type="predicted"/>
<evidence type="ECO:0000313" key="2">
    <source>
        <dbReference type="Proteomes" id="UP001311799"/>
    </source>
</evidence>
<evidence type="ECO:0000313" key="1">
    <source>
        <dbReference type="EMBL" id="KAK6588188.1"/>
    </source>
</evidence>
<dbReference type="AlphaFoldDB" id="A0AAV9XTV1"/>
<gene>
    <name evidence="1" type="ORF">RS030_6918</name>
</gene>
<organism evidence="1 2">
    <name type="scientific">Cryptosporidium xiaoi</name>
    <dbReference type="NCBI Taxonomy" id="659607"/>
    <lineage>
        <taxon>Eukaryota</taxon>
        <taxon>Sar</taxon>
        <taxon>Alveolata</taxon>
        <taxon>Apicomplexa</taxon>
        <taxon>Conoidasida</taxon>
        <taxon>Coccidia</taxon>
        <taxon>Eucoccidiorida</taxon>
        <taxon>Eimeriorina</taxon>
        <taxon>Cryptosporidiidae</taxon>
        <taxon>Cryptosporidium</taxon>
    </lineage>
</organism>
<comment type="caution">
    <text evidence="1">The sequence shown here is derived from an EMBL/GenBank/DDBJ whole genome shotgun (WGS) entry which is preliminary data.</text>
</comment>
<dbReference type="Proteomes" id="UP001311799">
    <property type="component" value="Unassembled WGS sequence"/>
</dbReference>
<sequence>MSPSKQESKGACVVVFEKILDGLGILGSQFRTAYIATSEVVKGSVYPMKENCIRRYSEANPTWENIGSKTSLPNNEIPTFTENKATESLFSQSSYRSRF</sequence>
<keyword evidence="2" id="KW-1185">Reference proteome</keyword>
<protein>
    <submittedName>
        <fullName evidence="1">Uncharacterized protein</fullName>
    </submittedName>
</protein>
<accession>A0AAV9XTV1</accession>
<name>A0AAV9XTV1_9CRYT</name>
<reference evidence="1 2" key="1">
    <citation type="submission" date="2023-10" db="EMBL/GenBank/DDBJ databases">
        <title>Comparative genomics analysis reveals potential genetic determinants of host preference in Cryptosporidium xiaoi.</title>
        <authorList>
            <person name="Xiao L."/>
            <person name="Li J."/>
        </authorList>
    </citation>
    <scope>NUCLEOTIDE SEQUENCE [LARGE SCALE GENOMIC DNA]</scope>
    <source>
        <strain evidence="1 2">52996</strain>
    </source>
</reference>
<dbReference type="EMBL" id="JAWDEY010000034">
    <property type="protein sequence ID" value="KAK6588188.1"/>
    <property type="molecule type" value="Genomic_DNA"/>
</dbReference>